<sequence length="141" mass="16309">MGESLVSFLRSKRRDASILFARQPERLNGKISGFQNKWTNWKKLATQGTCRYLQITLTQEEELAIVASDITLILKQSKQNPYAFWTLFEHECPAFEQNSAIFGSLVNFLLAWTRILDYDNNQEQEERTTTASRRRDSGVSV</sequence>
<reference evidence="1 2" key="1">
    <citation type="journal article" date="2014" name="Genome Biol. Evol.">
        <title>The genome of the myxosporean Thelohanellus kitauei shows adaptations to nutrient acquisition within its fish host.</title>
        <authorList>
            <person name="Yang Y."/>
            <person name="Xiong J."/>
            <person name="Zhou Z."/>
            <person name="Huo F."/>
            <person name="Miao W."/>
            <person name="Ran C."/>
            <person name="Liu Y."/>
            <person name="Zhang J."/>
            <person name="Feng J."/>
            <person name="Wang M."/>
            <person name="Wang M."/>
            <person name="Wang L."/>
            <person name="Yao B."/>
        </authorList>
    </citation>
    <scope>NUCLEOTIDE SEQUENCE [LARGE SCALE GENOMIC DNA]</scope>
    <source>
        <strain evidence="1">Wuqing</strain>
    </source>
</reference>
<dbReference type="Proteomes" id="UP000031668">
    <property type="component" value="Unassembled WGS sequence"/>
</dbReference>
<proteinExistence type="predicted"/>
<evidence type="ECO:0000313" key="1">
    <source>
        <dbReference type="EMBL" id="KII68118.1"/>
    </source>
</evidence>
<keyword evidence="2" id="KW-1185">Reference proteome</keyword>
<accession>A0A0C2JG08</accession>
<comment type="caution">
    <text evidence="1">The sequence shown here is derived from an EMBL/GenBank/DDBJ whole genome shotgun (WGS) entry which is preliminary data.</text>
</comment>
<organism evidence="1 2">
    <name type="scientific">Thelohanellus kitauei</name>
    <name type="common">Myxosporean</name>
    <dbReference type="NCBI Taxonomy" id="669202"/>
    <lineage>
        <taxon>Eukaryota</taxon>
        <taxon>Metazoa</taxon>
        <taxon>Cnidaria</taxon>
        <taxon>Myxozoa</taxon>
        <taxon>Myxosporea</taxon>
        <taxon>Bivalvulida</taxon>
        <taxon>Platysporina</taxon>
        <taxon>Myxobolidae</taxon>
        <taxon>Thelohanellus</taxon>
    </lineage>
</organism>
<name>A0A0C2JG08_THEKT</name>
<gene>
    <name evidence="1" type="ORF">RF11_06325</name>
</gene>
<dbReference type="EMBL" id="JWZT01002965">
    <property type="protein sequence ID" value="KII68118.1"/>
    <property type="molecule type" value="Genomic_DNA"/>
</dbReference>
<dbReference type="AlphaFoldDB" id="A0A0C2JG08"/>
<evidence type="ECO:0000313" key="2">
    <source>
        <dbReference type="Proteomes" id="UP000031668"/>
    </source>
</evidence>
<protein>
    <submittedName>
        <fullName evidence="1">Uncharacterized protein</fullName>
    </submittedName>
</protein>